<reference evidence="2 3" key="1">
    <citation type="submission" date="2024-02" db="EMBL/GenBank/DDBJ databases">
        <authorList>
            <person name="Chen Y."/>
            <person name="Shah S."/>
            <person name="Dougan E. K."/>
            <person name="Thang M."/>
            <person name="Chan C."/>
        </authorList>
    </citation>
    <scope>NUCLEOTIDE SEQUENCE [LARGE SCALE GENOMIC DNA]</scope>
</reference>
<dbReference type="Proteomes" id="UP001642484">
    <property type="component" value="Unassembled WGS sequence"/>
</dbReference>
<feature type="region of interest" description="Disordered" evidence="1">
    <location>
        <begin position="1"/>
        <end position="56"/>
    </location>
</feature>
<feature type="compositionally biased region" description="Polar residues" evidence="1">
    <location>
        <begin position="1"/>
        <end position="14"/>
    </location>
</feature>
<organism evidence="2 3">
    <name type="scientific">Durusdinium trenchii</name>
    <dbReference type="NCBI Taxonomy" id="1381693"/>
    <lineage>
        <taxon>Eukaryota</taxon>
        <taxon>Sar</taxon>
        <taxon>Alveolata</taxon>
        <taxon>Dinophyceae</taxon>
        <taxon>Suessiales</taxon>
        <taxon>Symbiodiniaceae</taxon>
        <taxon>Durusdinium</taxon>
    </lineage>
</organism>
<protein>
    <submittedName>
        <fullName evidence="2">Uncharacterized protein</fullName>
    </submittedName>
</protein>
<sequence length="111" mass="11961">MALTSVRSSQTSQILLAEEPKHSTSQEPERWANSSLRGSTARAKHEEVKAGAGGTKPSGWSFRIGELLHQECGFELVVAGFSSVTPRVSTRTTGFQGGLATWNDRQAMDSP</sequence>
<keyword evidence="3" id="KW-1185">Reference proteome</keyword>
<dbReference type="EMBL" id="CAXAMN010008891">
    <property type="protein sequence ID" value="CAK9027056.1"/>
    <property type="molecule type" value="Genomic_DNA"/>
</dbReference>
<name>A0ABP0KJQ5_9DINO</name>
<evidence type="ECO:0000313" key="3">
    <source>
        <dbReference type="Proteomes" id="UP001642484"/>
    </source>
</evidence>
<accession>A0ABP0KJQ5</accession>
<comment type="caution">
    <text evidence="2">The sequence shown here is derived from an EMBL/GenBank/DDBJ whole genome shotgun (WGS) entry which is preliminary data.</text>
</comment>
<gene>
    <name evidence="2" type="ORF">CCMP2556_LOCUS16612</name>
</gene>
<proteinExistence type="predicted"/>
<feature type="compositionally biased region" description="Basic and acidic residues" evidence="1">
    <location>
        <begin position="18"/>
        <end position="30"/>
    </location>
</feature>
<evidence type="ECO:0000313" key="2">
    <source>
        <dbReference type="EMBL" id="CAK9027056.1"/>
    </source>
</evidence>
<evidence type="ECO:0000256" key="1">
    <source>
        <dbReference type="SAM" id="MobiDB-lite"/>
    </source>
</evidence>